<dbReference type="PANTHER" id="PTHR11820:SF7">
    <property type="entry name" value="ACYLPYRUVASE FAHD1, MITOCHONDRIAL"/>
    <property type="match status" value="1"/>
</dbReference>
<keyword evidence="4" id="KW-1185">Reference proteome</keyword>
<keyword evidence="1" id="KW-0479">Metal-binding</keyword>
<dbReference type="EMBL" id="CP041345">
    <property type="protein sequence ID" value="QKG80166.1"/>
    <property type="molecule type" value="Genomic_DNA"/>
</dbReference>
<dbReference type="Gene3D" id="3.90.850.10">
    <property type="entry name" value="Fumarylacetoacetase-like, C-terminal domain"/>
    <property type="match status" value="1"/>
</dbReference>
<reference evidence="3 4" key="1">
    <citation type="submission" date="2019-07" db="EMBL/GenBank/DDBJ databases">
        <title>Thalassofilum flectens gen. nov., sp. nov., a novel moderate thermophilic anaerobe from a shallow sea hot spring in Kunashir Island (Russia), representing a new family in the order Bacteroidales, and proposal of Thalassofilacea fam. nov.</title>
        <authorList>
            <person name="Kochetkova T.V."/>
            <person name="Podosokorskaya O.A."/>
            <person name="Novikov A."/>
            <person name="Elcheninov A.G."/>
            <person name="Toshchakov S.V."/>
            <person name="Kublanov I.V."/>
        </authorList>
    </citation>
    <scope>NUCLEOTIDE SEQUENCE [LARGE SCALE GENOMIC DNA]</scope>
    <source>
        <strain evidence="3 4">38-H</strain>
    </source>
</reference>
<dbReference type="KEGG" id="ttz:FHG85_07805"/>
<proteinExistence type="predicted"/>
<evidence type="ECO:0000256" key="1">
    <source>
        <dbReference type="ARBA" id="ARBA00022723"/>
    </source>
</evidence>
<dbReference type="Pfam" id="PF01557">
    <property type="entry name" value="FAA_hydrolase"/>
    <property type="match status" value="1"/>
</dbReference>
<dbReference type="Proteomes" id="UP000500961">
    <property type="component" value="Chromosome"/>
</dbReference>
<keyword evidence="3" id="KW-0378">Hydrolase</keyword>
<dbReference type="InterPro" id="IPR011234">
    <property type="entry name" value="Fumarylacetoacetase-like_C"/>
</dbReference>
<dbReference type="PANTHER" id="PTHR11820">
    <property type="entry name" value="ACYLPYRUVASE"/>
    <property type="match status" value="1"/>
</dbReference>
<dbReference type="AlphaFoldDB" id="A0A7D4CGX3"/>
<dbReference type="GO" id="GO:0046872">
    <property type="term" value="F:metal ion binding"/>
    <property type="evidence" value="ECO:0007669"/>
    <property type="project" value="UniProtKB-KW"/>
</dbReference>
<sequence length="203" mass="23493">MKIICIGRNYREHAKELNNEVPEKPVFFIKPDNCLLRNNQPFFYPDFTNDLHYELEVVLRINRLGRSINKKFAHRYYDAITLGIDFTARDLQQECKQKGLPWEMAKAFDYSAPIGPFIPKEDLGDLNSLDFYLKKNGEMVQHGNTADMIYGYDELIEHVSKFVTFRTGDLLFTGTPSGVGPVKVGDRLQAYLGERLILDFFVK</sequence>
<accession>A0A7D4CGX3</accession>
<evidence type="ECO:0000313" key="3">
    <source>
        <dbReference type="EMBL" id="QKG80166.1"/>
    </source>
</evidence>
<evidence type="ECO:0000259" key="2">
    <source>
        <dbReference type="Pfam" id="PF01557"/>
    </source>
</evidence>
<dbReference type="GO" id="GO:0018773">
    <property type="term" value="F:acetylpyruvate hydrolase activity"/>
    <property type="evidence" value="ECO:0007669"/>
    <property type="project" value="TreeGrafter"/>
</dbReference>
<evidence type="ECO:0000313" key="4">
    <source>
        <dbReference type="Proteomes" id="UP000500961"/>
    </source>
</evidence>
<dbReference type="SUPFAM" id="SSF56529">
    <property type="entry name" value="FAH"/>
    <property type="match status" value="1"/>
</dbReference>
<feature type="domain" description="Fumarylacetoacetase-like C-terminal" evidence="2">
    <location>
        <begin position="2"/>
        <end position="191"/>
    </location>
</feature>
<dbReference type="InterPro" id="IPR036663">
    <property type="entry name" value="Fumarylacetoacetase_C_sf"/>
</dbReference>
<protein>
    <submittedName>
        <fullName evidence="3">Fumarylacetoacetate hydrolase family protein</fullName>
    </submittedName>
</protein>
<dbReference type="RefSeq" id="WP_173074646.1">
    <property type="nucleotide sequence ID" value="NZ_CP041345.1"/>
</dbReference>
<name>A0A7D4CGX3_9BACT</name>
<gene>
    <name evidence="3" type="ORF">FHG85_07805</name>
</gene>
<organism evidence="3 4">
    <name type="scientific">Tenuifilum thalassicum</name>
    <dbReference type="NCBI Taxonomy" id="2590900"/>
    <lineage>
        <taxon>Bacteria</taxon>
        <taxon>Pseudomonadati</taxon>
        <taxon>Bacteroidota</taxon>
        <taxon>Bacteroidia</taxon>
        <taxon>Bacteroidales</taxon>
        <taxon>Tenuifilaceae</taxon>
        <taxon>Tenuifilum</taxon>
    </lineage>
</organism>